<dbReference type="Proteomes" id="UP000028067">
    <property type="component" value="Unassembled WGS sequence"/>
</dbReference>
<proteinExistence type="predicted"/>
<comment type="caution">
    <text evidence="2">The sequence shown here is derived from an EMBL/GenBank/DDBJ whole genome shotgun (WGS) entry which is preliminary data.</text>
</comment>
<feature type="transmembrane region" description="Helical" evidence="1">
    <location>
        <begin position="12"/>
        <end position="31"/>
    </location>
</feature>
<dbReference type="EMBL" id="JPGW01000012">
    <property type="protein sequence ID" value="KER08180.1"/>
    <property type="molecule type" value="Genomic_DNA"/>
</dbReference>
<name>A0A081SB77_STRMT</name>
<accession>A0A081SB77</accession>
<dbReference type="AlphaFoldDB" id="A0A081SB77"/>
<keyword evidence="1" id="KW-0472">Membrane</keyword>
<dbReference type="PATRIC" id="fig|28037.94.peg.1128"/>
<evidence type="ECO:0000313" key="3">
    <source>
        <dbReference type="Proteomes" id="UP000028067"/>
    </source>
</evidence>
<evidence type="ECO:0000256" key="1">
    <source>
        <dbReference type="SAM" id="Phobius"/>
    </source>
</evidence>
<keyword evidence="1" id="KW-1133">Transmembrane helix</keyword>
<organism evidence="2 3">
    <name type="scientific">Streptococcus mitis</name>
    <dbReference type="NCBI Taxonomy" id="28037"/>
    <lineage>
        <taxon>Bacteria</taxon>
        <taxon>Bacillati</taxon>
        <taxon>Bacillota</taxon>
        <taxon>Bacilli</taxon>
        <taxon>Lactobacillales</taxon>
        <taxon>Streptococcaceae</taxon>
        <taxon>Streptococcus</taxon>
        <taxon>Streptococcus mitis group</taxon>
    </lineage>
</organism>
<keyword evidence="1" id="KW-0812">Transmembrane</keyword>
<gene>
    <name evidence="2" type="ORF">SK271_1188</name>
</gene>
<sequence>MVEALQEKMFLLVDSLPLGFAELAVLVLTVLDSHQFGLNLLQEL</sequence>
<reference evidence="2 3" key="1">
    <citation type="submission" date="2014-05" db="EMBL/GenBank/DDBJ databases">
        <authorList>
            <person name="Daugherty S.C."/>
            <person name="Tallon L.J."/>
            <person name="Sadzewicz L."/>
            <person name="Kilian M."/>
            <person name="Tettelin H."/>
        </authorList>
    </citation>
    <scope>NUCLEOTIDE SEQUENCE [LARGE SCALE GENOMIC DNA]</scope>
    <source>
        <strain evidence="2 3">SK271</strain>
    </source>
</reference>
<protein>
    <submittedName>
        <fullName evidence="2">Uncharacterized protein</fullName>
    </submittedName>
</protein>
<evidence type="ECO:0000313" key="2">
    <source>
        <dbReference type="EMBL" id="KER08180.1"/>
    </source>
</evidence>